<dbReference type="AlphaFoldDB" id="A0A0V9UR50"/>
<evidence type="ECO:0000313" key="2">
    <source>
        <dbReference type="Proteomes" id="UP000053060"/>
    </source>
</evidence>
<name>A0A0V9UR50_9NOCA</name>
<dbReference type="Proteomes" id="UP000053060">
    <property type="component" value="Unassembled WGS sequence"/>
</dbReference>
<gene>
    <name evidence="1" type="ORF">Z045_03420</name>
</gene>
<reference evidence="2" key="1">
    <citation type="submission" date="2015-01" db="EMBL/GenBank/DDBJ databases">
        <title>Draft genome sequence of Rhodococcus pyridinivorans strain KG-16, a hydrocarbon-degrading bacterium.</title>
        <authorList>
            <person name="Aggarwal R.K."/>
            <person name="Dawar C."/>
        </authorList>
    </citation>
    <scope>NUCLEOTIDE SEQUENCE [LARGE SCALE GENOMIC DNA]</scope>
    <source>
        <strain evidence="2">KG-16</strain>
    </source>
</reference>
<comment type="caution">
    <text evidence="1">The sequence shown here is derived from an EMBL/GenBank/DDBJ whole genome shotgun (WGS) entry which is preliminary data.</text>
</comment>
<evidence type="ECO:0000313" key="1">
    <source>
        <dbReference type="EMBL" id="KSZ60493.1"/>
    </source>
</evidence>
<accession>A0A0V9UR50</accession>
<reference evidence="1 2" key="2">
    <citation type="journal article" date="2016" name="Genome Announc.">
        <title>Draft Genome Sequence of a Versatile Hydrocarbon-Degrading Bacterium, Rhodococcus pyridinivorans Strain KG-16, Collected from Oil Fields in India.</title>
        <authorList>
            <person name="Aggarwal R.K."/>
            <person name="Dawar C."/>
            <person name="Phanindranath R."/>
            <person name="Mutnuri L."/>
            <person name="Dayal A.M."/>
        </authorList>
    </citation>
    <scope>NUCLEOTIDE SEQUENCE [LARGE SCALE GENOMIC DNA]</scope>
    <source>
        <strain evidence="1 2">KG-16</strain>
    </source>
</reference>
<organism evidence="1 2">
    <name type="scientific">Rhodococcus pyridinivorans KG-16</name>
    <dbReference type="NCBI Taxonomy" id="1441730"/>
    <lineage>
        <taxon>Bacteria</taxon>
        <taxon>Bacillati</taxon>
        <taxon>Actinomycetota</taxon>
        <taxon>Actinomycetes</taxon>
        <taxon>Mycobacteriales</taxon>
        <taxon>Nocardiaceae</taxon>
        <taxon>Rhodococcus</taxon>
    </lineage>
</organism>
<proteinExistence type="predicted"/>
<dbReference type="EMBL" id="AZXY01000001">
    <property type="protein sequence ID" value="KSZ60493.1"/>
    <property type="molecule type" value="Genomic_DNA"/>
</dbReference>
<sequence>MVGDLLRIGSTDGRVCLLAPRSPSIVLSMIPALSGSAHSTDPETKIRVKIRAVPGCAGIVTTTG</sequence>
<protein>
    <submittedName>
        <fullName evidence="1">Uncharacterized protein</fullName>
    </submittedName>
</protein>
<dbReference type="PATRIC" id="fig|1441730.3.peg.718"/>